<dbReference type="AlphaFoldDB" id="A0AAD5SYV5"/>
<dbReference type="Proteomes" id="UP001211907">
    <property type="component" value="Unassembled WGS sequence"/>
</dbReference>
<evidence type="ECO:0000313" key="4">
    <source>
        <dbReference type="EMBL" id="KAJ3114074.1"/>
    </source>
</evidence>
<organism evidence="4 5">
    <name type="scientific">Physocladia obscura</name>
    <dbReference type="NCBI Taxonomy" id="109957"/>
    <lineage>
        <taxon>Eukaryota</taxon>
        <taxon>Fungi</taxon>
        <taxon>Fungi incertae sedis</taxon>
        <taxon>Chytridiomycota</taxon>
        <taxon>Chytridiomycota incertae sedis</taxon>
        <taxon>Chytridiomycetes</taxon>
        <taxon>Chytridiales</taxon>
        <taxon>Chytriomycetaceae</taxon>
        <taxon>Physocladia</taxon>
    </lineage>
</organism>
<dbReference type="PANTHER" id="PTHR36853:SF1">
    <property type="entry name" value="DUF3844 DOMAIN-CONTAINING PROTEIN"/>
    <property type="match status" value="1"/>
</dbReference>
<sequence length="428" mass="46483">MAVVATVASPVSIHLRQQPTTTTTTIANISWSDVTSILALSNAVTRSFRLPEPPVLVSADSLPDHQLVVSSSGAALDLSIPFQQDIFSKPSASLVLLLAGLDEDRVPLEISYSVKTPASVIAASEYLMHFAELVSSDSPARANLVSISSDETNTKAIAGISRFILKKDNVFSLIPDVTTAAFKTLSKNVAKTSYKNIQGQFSSKFSYIPKIDSLNQNVQVDRLFMIEMNFVAGFFDLLKDRSSEMLSPSVEGYYSDYFSVSMTRLNKIYEVYGKESVQYKVASEVFATVISQLLKNFEAIYHDGIVQIISLAPEAGSQLKKRDDFQVSLDKRLAVVNTVCPQHFSDCMTCYTNNTDDNGELIIGGAHRKVLWSGPACAKQDISADFHLLLWTTVGLVVALVFIIGLLSSVGNDEGAAHGAGAGKKKED</sequence>
<dbReference type="Pfam" id="PF25294">
    <property type="entry name" value="RENR_N"/>
    <property type="match status" value="1"/>
</dbReference>
<dbReference type="InterPro" id="IPR053065">
    <property type="entry name" value="Archenteron_Induction-Rel"/>
</dbReference>
<name>A0AAD5SYV5_9FUNG</name>
<dbReference type="Pfam" id="PF12955">
    <property type="entry name" value="Vps3844_C"/>
    <property type="match status" value="1"/>
</dbReference>
<evidence type="ECO:0000259" key="2">
    <source>
        <dbReference type="Pfam" id="PF12955"/>
    </source>
</evidence>
<reference evidence="4" key="1">
    <citation type="submission" date="2020-05" db="EMBL/GenBank/DDBJ databases">
        <title>Phylogenomic resolution of chytrid fungi.</title>
        <authorList>
            <person name="Stajich J.E."/>
            <person name="Amses K."/>
            <person name="Simmons R."/>
            <person name="Seto K."/>
            <person name="Myers J."/>
            <person name="Bonds A."/>
            <person name="Quandt C.A."/>
            <person name="Barry K."/>
            <person name="Liu P."/>
            <person name="Grigoriev I."/>
            <person name="Longcore J.E."/>
            <person name="James T.Y."/>
        </authorList>
    </citation>
    <scope>NUCLEOTIDE SEQUENCE</scope>
    <source>
        <strain evidence="4">JEL0513</strain>
    </source>
</reference>
<feature type="transmembrane region" description="Helical" evidence="1">
    <location>
        <begin position="388"/>
        <end position="407"/>
    </location>
</feature>
<gene>
    <name evidence="4" type="ORF">HK100_001774</name>
</gene>
<protein>
    <recommendedName>
        <fullName evidence="6">DUF3844 domain-containing protein</fullName>
    </recommendedName>
</protein>
<dbReference type="PANTHER" id="PTHR36853">
    <property type="entry name" value="EXPRESSED PROTEIN"/>
    <property type="match status" value="1"/>
</dbReference>
<keyword evidence="1" id="KW-1133">Transmembrane helix</keyword>
<dbReference type="GO" id="GO:0005783">
    <property type="term" value="C:endoplasmic reticulum"/>
    <property type="evidence" value="ECO:0007669"/>
    <property type="project" value="TreeGrafter"/>
</dbReference>
<keyword evidence="5" id="KW-1185">Reference proteome</keyword>
<feature type="domain" description="Vacuolar sorting protein Vps3844 C-terminal" evidence="2">
    <location>
        <begin position="344"/>
        <end position="414"/>
    </location>
</feature>
<evidence type="ECO:0000256" key="1">
    <source>
        <dbReference type="SAM" id="Phobius"/>
    </source>
</evidence>
<evidence type="ECO:0008006" key="6">
    <source>
        <dbReference type="Google" id="ProtNLM"/>
    </source>
</evidence>
<keyword evidence="1" id="KW-0472">Membrane</keyword>
<evidence type="ECO:0000313" key="5">
    <source>
        <dbReference type="Proteomes" id="UP001211907"/>
    </source>
</evidence>
<keyword evidence="1" id="KW-0812">Transmembrane</keyword>
<feature type="domain" description="Renin receptor N-terminal" evidence="3">
    <location>
        <begin position="194"/>
        <end position="306"/>
    </location>
</feature>
<accession>A0AAD5SYV5</accession>
<comment type="caution">
    <text evidence="4">The sequence shown here is derived from an EMBL/GenBank/DDBJ whole genome shotgun (WGS) entry which is preliminary data.</text>
</comment>
<proteinExistence type="predicted"/>
<dbReference type="InterPro" id="IPR057318">
    <property type="entry name" value="RENR_N"/>
</dbReference>
<dbReference type="InterPro" id="IPR024382">
    <property type="entry name" value="Vps3844_C"/>
</dbReference>
<evidence type="ECO:0000259" key="3">
    <source>
        <dbReference type="Pfam" id="PF25294"/>
    </source>
</evidence>
<dbReference type="EMBL" id="JADGJH010001397">
    <property type="protein sequence ID" value="KAJ3114074.1"/>
    <property type="molecule type" value="Genomic_DNA"/>
</dbReference>